<accession>A0ABT7ET49</accession>
<gene>
    <name evidence="2" type="ORF">QNM18_24590</name>
</gene>
<organism evidence="2 3">
    <name type="scientific">Pseudoalteromonas obscura</name>
    <dbReference type="NCBI Taxonomy" id="3048491"/>
    <lineage>
        <taxon>Bacteria</taxon>
        <taxon>Pseudomonadati</taxon>
        <taxon>Pseudomonadota</taxon>
        <taxon>Gammaproteobacteria</taxon>
        <taxon>Alteromonadales</taxon>
        <taxon>Pseudoalteromonadaceae</taxon>
        <taxon>Pseudoalteromonas</taxon>
    </lineage>
</organism>
<dbReference type="Proteomes" id="UP001231915">
    <property type="component" value="Unassembled WGS sequence"/>
</dbReference>
<proteinExistence type="predicted"/>
<keyword evidence="3" id="KW-1185">Reference proteome</keyword>
<feature type="chain" id="PRO_5047334796" evidence="1">
    <location>
        <begin position="19"/>
        <end position="166"/>
    </location>
</feature>
<keyword evidence="1" id="KW-0732">Signal</keyword>
<sequence>MNNWFALMTLCASIAAHAHETIDANLTACQSIQQDQQRLQCYDQAMNQYQSRQVVKNNQANTALPHQHNAVEQTNSHQPERFGLENKITQQKDYVDNITAKVTQVNKSAHGVRTFELSNQQVWKQIGSDAFFAKQGDSVTIKRGSFSSFLMSKSGSSRTIRVKRIK</sequence>
<protein>
    <submittedName>
        <fullName evidence="2">Type VI secretion system-associated protein TagO</fullName>
    </submittedName>
</protein>
<name>A0ABT7ET49_9GAMM</name>
<dbReference type="RefSeq" id="WP_211013179.1">
    <property type="nucleotide sequence ID" value="NZ_JASJUT010000015.1"/>
</dbReference>
<comment type="caution">
    <text evidence="2">The sequence shown here is derived from an EMBL/GenBank/DDBJ whole genome shotgun (WGS) entry which is preliminary data.</text>
</comment>
<feature type="signal peptide" evidence="1">
    <location>
        <begin position="1"/>
        <end position="18"/>
    </location>
</feature>
<dbReference type="EMBL" id="JASJUT010000015">
    <property type="protein sequence ID" value="MDK2598239.1"/>
    <property type="molecule type" value="Genomic_DNA"/>
</dbReference>
<evidence type="ECO:0000313" key="3">
    <source>
        <dbReference type="Proteomes" id="UP001231915"/>
    </source>
</evidence>
<reference evidence="2 3" key="1">
    <citation type="submission" date="2023-05" db="EMBL/GenBank/DDBJ databases">
        <title>Pseudoalteromonas ardens sp. nov., Pseudoalteromonas obscura sp. nov., and Pseudoalteromonas umbrosa sp. nov., isolated from the coral Montipora capitata.</title>
        <authorList>
            <person name="Thomas E.M."/>
            <person name="Smith E.M."/>
            <person name="Papke E."/>
            <person name="Shlafstein M.D."/>
            <person name="Oline D.K."/>
            <person name="Videau P."/>
            <person name="Saw J.H."/>
            <person name="Strangman W.K."/>
            <person name="Ushijima B."/>
        </authorList>
    </citation>
    <scope>NUCLEOTIDE SEQUENCE [LARGE SCALE GENOMIC DNA]</scope>
    <source>
        <strain evidence="2 3">P94</strain>
    </source>
</reference>
<evidence type="ECO:0000256" key="1">
    <source>
        <dbReference type="SAM" id="SignalP"/>
    </source>
</evidence>
<evidence type="ECO:0000313" key="2">
    <source>
        <dbReference type="EMBL" id="MDK2598239.1"/>
    </source>
</evidence>